<evidence type="ECO:0000256" key="5">
    <source>
        <dbReference type="ARBA" id="ARBA00023136"/>
    </source>
</evidence>
<gene>
    <name evidence="8" type="primary">VAC8_3</name>
    <name evidence="8" type="ORF">BGZ80_006402</name>
</gene>
<evidence type="ECO:0000256" key="6">
    <source>
        <dbReference type="ARBA" id="ARBA00023288"/>
    </source>
</evidence>
<keyword evidence="6" id="KW-0449">Lipoprotein</keyword>
<evidence type="ECO:0000256" key="3">
    <source>
        <dbReference type="ARBA" id="ARBA00022554"/>
    </source>
</evidence>
<reference evidence="8" key="1">
    <citation type="journal article" date="2020" name="Fungal Divers.">
        <title>Resolving the Mortierellaceae phylogeny through synthesis of multi-gene phylogenetics and phylogenomics.</title>
        <authorList>
            <person name="Vandepol N."/>
            <person name="Liber J."/>
            <person name="Desiro A."/>
            <person name="Na H."/>
            <person name="Kennedy M."/>
            <person name="Barry K."/>
            <person name="Grigoriev I.V."/>
            <person name="Miller A.N."/>
            <person name="O'Donnell K."/>
            <person name="Stajich J.E."/>
            <person name="Bonito G."/>
        </authorList>
    </citation>
    <scope>NUCLEOTIDE SEQUENCE</scope>
    <source>
        <strain evidence="8">NRRL 2769</strain>
    </source>
</reference>
<keyword evidence="9" id="KW-1185">Reference proteome</keyword>
<dbReference type="Gene3D" id="1.25.10.10">
    <property type="entry name" value="Leucine-rich Repeat Variant"/>
    <property type="match status" value="2"/>
</dbReference>
<dbReference type="SUPFAM" id="SSF48371">
    <property type="entry name" value="ARM repeat"/>
    <property type="match status" value="1"/>
</dbReference>
<evidence type="ECO:0000256" key="2">
    <source>
        <dbReference type="ARBA" id="ARBA00005462"/>
    </source>
</evidence>
<keyword evidence="5" id="KW-0472">Membrane</keyword>
<name>A0A9P6N086_9FUNG</name>
<dbReference type="InterPro" id="IPR016024">
    <property type="entry name" value="ARM-type_fold"/>
</dbReference>
<dbReference type="InterPro" id="IPR011989">
    <property type="entry name" value="ARM-like"/>
</dbReference>
<evidence type="ECO:0000313" key="9">
    <source>
        <dbReference type="Proteomes" id="UP000703661"/>
    </source>
</evidence>
<dbReference type="GO" id="GO:0005774">
    <property type="term" value="C:vacuolar membrane"/>
    <property type="evidence" value="ECO:0007669"/>
    <property type="project" value="UniProtKB-SubCell"/>
</dbReference>
<dbReference type="AlphaFoldDB" id="A0A9P6N086"/>
<dbReference type="Proteomes" id="UP000703661">
    <property type="component" value="Unassembled WGS sequence"/>
</dbReference>
<dbReference type="SMART" id="SM00185">
    <property type="entry name" value="ARM"/>
    <property type="match status" value="3"/>
</dbReference>
<dbReference type="InterPro" id="IPR045156">
    <property type="entry name" value="Vac8"/>
</dbReference>
<dbReference type="EMBL" id="JAAAID010000316">
    <property type="protein sequence ID" value="KAG0019033.1"/>
    <property type="molecule type" value="Genomic_DNA"/>
</dbReference>
<accession>A0A9P6N086</accession>
<evidence type="ECO:0000256" key="4">
    <source>
        <dbReference type="ARBA" id="ARBA00022737"/>
    </source>
</evidence>
<sequence length="421" mass="45535">MTGASLFEDESIVDALSILANSSNVSLQMSAAVGFCEALENVDIKKISFKMLKPILHLLMSESVGVQGNALVALCKLAENSDNALLIVRYGALIPLIRVMISSPSETLYFAACCLNLLAKQDRNKEIIARSGSLVPLLNLSQSKDVEVQEHCLRPAKLGEIDPNRVELADSLITLSDSIDIRVRKGVAIVLGSLASEGYFRNKIVGKGGLKSLHKLLLSTDQVTILGSLICINQISDRPQYQSQLIDGGFLARLKELLAYDEVEEIRYRAAFTLSRLAIYGEPGRVALVEAGVVECARILAQDASPTTQALLTIMICNLTCGDSLRLRLMSLGMPDILVCCTTSSHREARVNAMYAINVLLMKFPDHQPFVEVWEAPAGSAELKSAIKLVSEGISLGVQIEGVGDILNAVVGARAVLRIME</sequence>
<dbReference type="PANTHER" id="PTHR47249">
    <property type="entry name" value="VACUOLAR PROTEIN 8"/>
    <property type="match status" value="1"/>
</dbReference>
<protein>
    <recommendedName>
        <fullName evidence="7">Vacuolar protein 8</fullName>
    </recommendedName>
</protein>
<evidence type="ECO:0000256" key="7">
    <source>
        <dbReference type="ARBA" id="ARBA00026209"/>
    </source>
</evidence>
<evidence type="ECO:0000313" key="8">
    <source>
        <dbReference type="EMBL" id="KAG0019033.1"/>
    </source>
</evidence>
<comment type="similarity">
    <text evidence="2">Belongs to the beta-catenin family.</text>
</comment>
<keyword evidence="4" id="KW-0677">Repeat</keyword>
<comment type="subcellular location">
    <subcellularLocation>
        <location evidence="1">Vacuole membrane</location>
        <topology evidence="1">Lipid-anchor</topology>
    </subcellularLocation>
</comment>
<dbReference type="PANTHER" id="PTHR47249:SF1">
    <property type="entry name" value="VACUOLAR PROTEIN 8"/>
    <property type="match status" value="1"/>
</dbReference>
<proteinExistence type="inferred from homology"/>
<evidence type="ECO:0000256" key="1">
    <source>
        <dbReference type="ARBA" id="ARBA00004592"/>
    </source>
</evidence>
<comment type="caution">
    <text evidence="8">The sequence shown here is derived from an EMBL/GenBank/DDBJ whole genome shotgun (WGS) entry which is preliminary data.</text>
</comment>
<organism evidence="8 9">
    <name type="scientific">Entomortierella chlamydospora</name>
    <dbReference type="NCBI Taxonomy" id="101097"/>
    <lineage>
        <taxon>Eukaryota</taxon>
        <taxon>Fungi</taxon>
        <taxon>Fungi incertae sedis</taxon>
        <taxon>Mucoromycota</taxon>
        <taxon>Mortierellomycotina</taxon>
        <taxon>Mortierellomycetes</taxon>
        <taxon>Mortierellales</taxon>
        <taxon>Mortierellaceae</taxon>
        <taxon>Entomortierella</taxon>
    </lineage>
</organism>
<keyword evidence="3" id="KW-0926">Vacuole</keyword>
<dbReference type="GO" id="GO:0043495">
    <property type="term" value="F:protein-membrane adaptor activity"/>
    <property type="evidence" value="ECO:0007669"/>
    <property type="project" value="InterPro"/>
</dbReference>
<dbReference type="GO" id="GO:0071562">
    <property type="term" value="P:nucleus-vacuole junction assembly"/>
    <property type="evidence" value="ECO:0007669"/>
    <property type="project" value="InterPro"/>
</dbReference>
<dbReference type="InterPro" id="IPR000225">
    <property type="entry name" value="Armadillo"/>
</dbReference>